<keyword evidence="2" id="KW-1185">Reference proteome</keyword>
<evidence type="ECO:0000313" key="2">
    <source>
        <dbReference type="Proteomes" id="UP001312865"/>
    </source>
</evidence>
<name>A0ABU8HIG2_9BACI</name>
<proteinExistence type="predicted"/>
<accession>A0ABU8HIG2</accession>
<protein>
    <submittedName>
        <fullName evidence="1">DUF4367 domain-containing protein</fullName>
    </submittedName>
</protein>
<dbReference type="Proteomes" id="UP001312865">
    <property type="component" value="Unassembled WGS sequence"/>
</dbReference>
<sequence>MKKILLLLITIPIFVIGCSSEANLVTYDNEELTRIFKNEFVQPKHSEELNEESSLPKLPTKLPFKPDQVDFSQPPPHYEEGSLFLIFDFLSKGESYAHLQLQVVNMETEYDTDFEAIKIGDIEGFYYSESPDLMLLNWVEEEIHYDLKYVASSSDKYISKEEFITIAESFK</sequence>
<reference evidence="1 2" key="1">
    <citation type="journal article" date="2018" name="J. Microbiol.">
        <title>Bacillus spongiae sp. nov., isolated from sponge of Jeju Island.</title>
        <authorList>
            <person name="Lee G.E."/>
            <person name="Im W.T."/>
            <person name="Park J.S."/>
        </authorList>
    </citation>
    <scope>NUCLEOTIDE SEQUENCE [LARGE SCALE GENOMIC DNA]</scope>
    <source>
        <strain evidence="1 2">135PIL107-10</strain>
    </source>
</reference>
<evidence type="ECO:0000313" key="1">
    <source>
        <dbReference type="EMBL" id="MEI5908954.1"/>
    </source>
</evidence>
<organism evidence="1 2">
    <name type="scientific">Bacillus spongiae</name>
    <dbReference type="NCBI Taxonomy" id="2683610"/>
    <lineage>
        <taxon>Bacteria</taxon>
        <taxon>Bacillati</taxon>
        <taxon>Bacillota</taxon>
        <taxon>Bacilli</taxon>
        <taxon>Bacillales</taxon>
        <taxon>Bacillaceae</taxon>
        <taxon>Bacillus</taxon>
    </lineage>
</organism>
<dbReference type="RefSeq" id="WP_336588403.1">
    <property type="nucleotide sequence ID" value="NZ_JBBAXC010000018.1"/>
</dbReference>
<dbReference type="PROSITE" id="PS51257">
    <property type="entry name" value="PROKAR_LIPOPROTEIN"/>
    <property type="match status" value="1"/>
</dbReference>
<gene>
    <name evidence="1" type="ORF">WAK64_18050</name>
</gene>
<dbReference type="EMBL" id="JBBAXC010000018">
    <property type="protein sequence ID" value="MEI5908954.1"/>
    <property type="molecule type" value="Genomic_DNA"/>
</dbReference>
<comment type="caution">
    <text evidence="1">The sequence shown here is derived from an EMBL/GenBank/DDBJ whole genome shotgun (WGS) entry which is preliminary data.</text>
</comment>